<dbReference type="Proteomes" id="UP000070376">
    <property type="component" value="Unassembled WGS sequence"/>
</dbReference>
<dbReference type="PATRIC" id="fig|1398.22.peg.3060"/>
<organism evidence="1 2">
    <name type="scientific">Heyndrickxia coagulans</name>
    <name type="common">Weizmannia coagulans</name>
    <dbReference type="NCBI Taxonomy" id="1398"/>
    <lineage>
        <taxon>Bacteria</taxon>
        <taxon>Bacillati</taxon>
        <taxon>Bacillota</taxon>
        <taxon>Bacilli</taxon>
        <taxon>Bacillales</taxon>
        <taxon>Bacillaceae</taxon>
        <taxon>Heyndrickxia</taxon>
    </lineage>
</organism>
<evidence type="ECO:0000313" key="1">
    <source>
        <dbReference type="EMBL" id="KWZ78266.1"/>
    </source>
</evidence>
<accession>A0A133KFE2</accession>
<comment type="caution">
    <text evidence="1">The sequence shown here is derived from an EMBL/GenBank/DDBJ whole genome shotgun (WGS) entry which is preliminary data.</text>
</comment>
<sequence length="92" mass="10483">MTVFYSRQQNCDIFRKNCRLISILLHGRFKEVKCWSKTPLKAVQAAAAQNTANIGKILVVRHPSGIQFNCLKSAFLVKNRMNFPAIAEVYLL</sequence>
<gene>
    <name evidence="1" type="ORF">HMPREF3213_03054</name>
</gene>
<name>A0A133KFE2_HEYCO</name>
<dbReference type="EMBL" id="LRPN01000147">
    <property type="protein sequence ID" value="KWZ78266.1"/>
    <property type="molecule type" value="Genomic_DNA"/>
</dbReference>
<reference evidence="2" key="1">
    <citation type="submission" date="2016-01" db="EMBL/GenBank/DDBJ databases">
        <authorList>
            <person name="Mitreva M."/>
            <person name="Pepin K.H."/>
            <person name="Mihindukulasuriya K.A."/>
            <person name="Fulton R."/>
            <person name="Fronick C."/>
            <person name="O'Laughlin M."/>
            <person name="Miner T."/>
            <person name="Herter B."/>
            <person name="Rosa B.A."/>
            <person name="Cordes M."/>
            <person name="Tomlinson C."/>
            <person name="Wollam A."/>
            <person name="Palsikar V.B."/>
            <person name="Mardis E.R."/>
            <person name="Wilson R.K."/>
        </authorList>
    </citation>
    <scope>NUCLEOTIDE SEQUENCE [LARGE SCALE GENOMIC DNA]</scope>
    <source>
        <strain evidence="2">GED7749B</strain>
    </source>
</reference>
<protein>
    <submittedName>
        <fullName evidence="1">Uncharacterized protein</fullName>
    </submittedName>
</protein>
<proteinExistence type="predicted"/>
<evidence type="ECO:0000313" key="2">
    <source>
        <dbReference type="Proteomes" id="UP000070376"/>
    </source>
</evidence>
<dbReference type="AlphaFoldDB" id="A0A133KFE2"/>